<keyword evidence="7" id="KW-0472">Membrane</keyword>
<dbReference type="InterPro" id="IPR001841">
    <property type="entry name" value="Znf_RING"/>
</dbReference>
<proteinExistence type="predicted"/>
<dbReference type="PROSITE" id="PS50271">
    <property type="entry name" value="ZF_UBP"/>
    <property type="match status" value="1"/>
</dbReference>
<evidence type="ECO:0000256" key="7">
    <source>
        <dbReference type="SAM" id="Phobius"/>
    </source>
</evidence>
<dbReference type="GO" id="GO:0008270">
    <property type="term" value="F:zinc ion binding"/>
    <property type="evidence" value="ECO:0007669"/>
    <property type="project" value="UniProtKB-KW"/>
</dbReference>
<evidence type="ECO:0000313" key="11">
    <source>
        <dbReference type="Proteomes" id="UP001431209"/>
    </source>
</evidence>
<evidence type="ECO:0000256" key="5">
    <source>
        <dbReference type="SAM" id="Coils"/>
    </source>
</evidence>
<dbReference type="InterPro" id="IPR011422">
    <property type="entry name" value="BRAP2/ETP1_RRM"/>
</dbReference>
<dbReference type="InterPro" id="IPR013083">
    <property type="entry name" value="Znf_RING/FYVE/PHD"/>
</dbReference>
<feature type="compositionally biased region" description="Polar residues" evidence="6">
    <location>
        <begin position="496"/>
        <end position="513"/>
    </location>
</feature>
<dbReference type="GO" id="GO:0005737">
    <property type="term" value="C:cytoplasm"/>
    <property type="evidence" value="ECO:0007669"/>
    <property type="project" value="TreeGrafter"/>
</dbReference>
<feature type="compositionally biased region" description="Basic residues" evidence="6">
    <location>
        <begin position="517"/>
        <end position="526"/>
    </location>
</feature>
<evidence type="ECO:0000259" key="8">
    <source>
        <dbReference type="PROSITE" id="PS50089"/>
    </source>
</evidence>
<dbReference type="Pfam" id="PF07576">
    <property type="entry name" value="BRAP2"/>
    <property type="match status" value="1"/>
</dbReference>
<dbReference type="SMART" id="SM00184">
    <property type="entry name" value="RING"/>
    <property type="match status" value="1"/>
</dbReference>
<keyword evidence="3" id="KW-0862">Zinc</keyword>
<dbReference type="PANTHER" id="PTHR24007:SF7">
    <property type="entry name" value="BRCA1-ASSOCIATED PROTEIN"/>
    <property type="match status" value="1"/>
</dbReference>
<dbReference type="AlphaFoldDB" id="A0AAW2Z673"/>
<gene>
    <name evidence="10" type="ORF">AKO1_003795</name>
</gene>
<feature type="transmembrane region" description="Helical" evidence="7">
    <location>
        <begin position="81"/>
        <end position="100"/>
    </location>
</feature>
<keyword evidence="11" id="KW-1185">Reference proteome</keyword>
<dbReference type="CDD" id="cd16457">
    <property type="entry name" value="RING-H2_BRAP2"/>
    <property type="match status" value="1"/>
</dbReference>
<dbReference type="InterPro" id="IPR047243">
    <property type="entry name" value="RING-H2_BRAP2"/>
</dbReference>
<dbReference type="SMART" id="SM00290">
    <property type="entry name" value="ZnF_UBP"/>
    <property type="match status" value="1"/>
</dbReference>
<feature type="region of interest" description="Disordered" evidence="6">
    <location>
        <begin position="484"/>
        <end position="526"/>
    </location>
</feature>
<feature type="domain" description="RING-type" evidence="8">
    <location>
        <begin position="210"/>
        <end position="250"/>
    </location>
</feature>
<keyword evidence="1" id="KW-0479">Metal-binding</keyword>
<organism evidence="10 11">
    <name type="scientific">Acrasis kona</name>
    <dbReference type="NCBI Taxonomy" id="1008807"/>
    <lineage>
        <taxon>Eukaryota</taxon>
        <taxon>Discoba</taxon>
        <taxon>Heterolobosea</taxon>
        <taxon>Tetramitia</taxon>
        <taxon>Eutetramitia</taxon>
        <taxon>Acrasidae</taxon>
        <taxon>Acrasis</taxon>
    </lineage>
</organism>
<dbReference type="Pfam" id="PF13639">
    <property type="entry name" value="zf-RING_2"/>
    <property type="match status" value="1"/>
</dbReference>
<keyword evidence="7" id="KW-1133">Transmembrane helix</keyword>
<dbReference type="EMBL" id="JAOPGA020001095">
    <property type="protein sequence ID" value="KAL0484970.1"/>
    <property type="molecule type" value="Genomic_DNA"/>
</dbReference>
<accession>A0AAW2Z673</accession>
<feature type="coiled-coil region" evidence="5">
    <location>
        <begin position="382"/>
        <end position="451"/>
    </location>
</feature>
<dbReference type="InterPro" id="IPR001607">
    <property type="entry name" value="Znf_UBP"/>
</dbReference>
<evidence type="ECO:0000259" key="9">
    <source>
        <dbReference type="PROSITE" id="PS50271"/>
    </source>
</evidence>
<protein>
    <submittedName>
        <fullName evidence="10">BRCA1-associated protein</fullName>
    </submittedName>
</protein>
<keyword evidence="5" id="KW-0175">Coiled coil</keyword>
<evidence type="ECO:0000256" key="3">
    <source>
        <dbReference type="ARBA" id="ARBA00022833"/>
    </source>
</evidence>
<dbReference type="GO" id="GO:0016567">
    <property type="term" value="P:protein ubiquitination"/>
    <property type="evidence" value="ECO:0007669"/>
    <property type="project" value="TreeGrafter"/>
</dbReference>
<evidence type="ECO:0000256" key="1">
    <source>
        <dbReference type="ARBA" id="ARBA00022723"/>
    </source>
</evidence>
<keyword evidence="2 4" id="KW-0863">Zinc-finger</keyword>
<name>A0AAW2Z673_9EUKA</name>
<feature type="domain" description="UBP-type" evidence="9">
    <location>
        <begin position="244"/>
        <end position="336"/>
    </location>
</feature>
<keyword evidence="7" id="KW-0812">Transmembrane</keyword>
<dbReference type="Gene3D" id="3.30.40.10">
    <property type="entry name" value="Zinc/RING finger domain, C3HC4 (zinc finger)"/>
    <property type="match status" value="2"/>
</dbReference>
<dbReference type="Pfam" id="PF02148">
    <property type="entry name" value="zf-UBP"/>
    <property type="match status" value="1"/>
</dbReference>
<evidence type="ECO:0000256" key="2">
    <source>
        <dbReference type="ARBA" id="ARBA00022771"/>
    </source>
</evidence>
<reference evidence="10 11" key="1">
    <citation type="submission" date="2024-03" db="EMBL/GenBank/DDBJ databases">
        <title>The Acrasis kona genome and developmental transcriptomes reveal deep origins of eukaryotic multicellular pathways.</title>
        <authorList>
            <person name="Sheikh S."/>
            <person name="Fu C.-J."/>
            <person name="Brown M.W."/>
            <person name="Baldauf S.L."/>
        </authorList>
    </citation>
    <scope>NUCLEOTIDE SEQUENCE [LARGE SCALE GENOMIC DNA]</scope>
    <source>
        <strain evidence="10 11">ATCC MYA-3509</strain>
    </source>
</reference>
<evidence type="ECO:0000313" key="10">
    <source>
        <dbReference type="EMBL" id="KAL0484970.1"/>
    </source>
</evidence>
<comment type="caution">
    <text evidence="10">The sequence shown here is derived from an EMBL/GenBank/DDBJ whole genome shotgun (WGS) entry which is preliminary data.</text>
</comment>
<dbReference type="PANTHER" id="PTHR24007">
    <property type="entry name" value="BRCA1-ASSOCIATED PROTEIN"/>
    <property type="match status" value="1"/>
</dbReference>
<evidence type="ECO:0000256" key="4">
    <source>
        <dbReference type="PROSITE-ProRule" id="PRU00502"/>
    </source>
</evidence>
<dbReference type="GO" id="GO:0061630">
    <property type="term" value="F:ubiquitin protein ligase activity"/>
    <property type="evidence" value="ECO:0007669"/>
    <property type="project" value="TreeGrafter"/>
</dbReference>
<sequence>MVDPYQTRKSLLNGEKQKGSIDDEEISYDVKMLNEDESMFFSIGNPAVEIHTGYIHLYRESHADLSRTDDNGLPQQRGQMICVLAIPSFLSISSFVSFISCFKNRLNIIRILRDQSPNKYMALLYFSDQKSADSFYKQYNGKPFNSFDPEDCKLAFVSSVEITSKDDQFNQTFLPYANGLSALHDSLKENESTSSSTTPFSHKNNEIPTCPVCLERLDYEHSGIIATLCNHSFHSDCFTKWGDGTCPVCRFSISDTSVTCGVCDTNDNLWICLTCGNVGCGRYANAHARMHFEMTQHTYSMEIESQRVWDYSGDGYVHRLVANKADGKLVEVANPGEKGMDELAEARYNSKLDMVAMEYNELLTQQLSSQRMFFEARIGEIEKEKESQIENLLAELVSFRAERQKMHNKMEKNQNQIKKQSEEATFWKQLNTTLIENQKQFKARIENMEKQFELKLSHKDSIINELKDEIKDLYMHLETKSKIDSNPEIEGGSLVLVTQPNHNQSHQQESVSSPIKGPKKKVGRKK</sequence>
<dbReference type="GO" id="GO:0007265">
    <property type="term" value="P:Ras protein signal transduction"/>
    <property type="evidence" value="ECO:0007669"/>
    <property type="project" value="TreeGrafter"/>
</dbReference>
<dbReference type="PROSITE" id="PS50089">
    <property type="entry name" value="ZF_RING_2"/>
    <property type="match status" value="1"/>
</dbReference>
<evidence type="ECO:0000256" key="6">
    <source>
        <dbReference type="SAM" id="MobiDB-lite"/>
    </source>
</evidence>
<dbReference type="Proteomes" id="UP001431209">
    <property type="component" value="Unassembled WGS sequence"/>
</dbReference>
<dbReference type="SUPFAM" id="SSF57850">
    <property type="entry name" value="RING/U-box"/>
    <property type="match status" value="1"/>
</dbReference>